<accession>A0A0R0LUK0</accession>
<organism evidence="3 4">
    <name type="scientific">Pseudoloma neurophilia</name>
    <dbReference type="NCBI Taxonomy" id="146866"/>
    <lineage>
        <taxon>Eukaryota</taxon>
        <taxon>Fungi</taxon>
        <taxon>Fungi incertae sedis</taxon>
        <taxon>Microsporidia</taxon>
        <taxon>Pseudoloma</taxon>
    </lineage>
</organism>
<evidence type="ECO:0000313" key="3">
    <source>
        <dbReference type="EMBL" id="KRH93097.1"/>
    </source>
</evidence>
<dbReference type="AlphaFoldDB" id="A0A0R0LUK0"/>
<dbReference type="Proteomes" id="UP000051530">
    <property type="component" value="Unassembled WGS sequence"/>
</dbReference>
<feature type="non-terminal residue" evidence="3">
    <location>
        <position position="160"/>
    </location>
</feature>
<evidence type="ECO:0000256" key="1">
    <source>
        <dbReference type="ARBA" id="ARBA00022741"/>
    </source>
</evidence>
<dbReference type="GO" id="GO:0005524">
    <property type="term" value="F:ATP binding"/>
    <property type="evidence" value="ECO:0007669"/>
    <property type="project" value="UniProtKB-KW"/>
</dbReference>
<sequence length="160" mass="18471">MAYEIAHRLQHSEQSYSIFRENVPINHKNTVLENERLLTTGKPQPVLLLDLDLSGSSLVRMTGILKNVEQEPDRLFIDTDLYEYDDKKSVKISLASPSHTMTDSLVFLKTLFLHYNNFKNQHFFMIIDLPPGIEDEHLNLINLLDINSKSDVLFTDVQVN</sequence>
<evidence type="ECO:0000256" key="2">
    <source>
        <dbReference type="ARBA" id="ARBA00022840"/>
    </source>
</evidence>
<keyword evidence="4" id="KW-1185">Reference proteome</keyword>
<proteinExistence type="predicted"/>
<keyword evidence="1" id="KW-0547">Nucleotide-binding</keyword>
<dbReference type="Gene3D" id="3.40.50.300">
    <property type="entry name" value="P-loop containing nucleotide triphosphate hydrolases"/>
    <property type="match status" value="1"/>
</dbReference>
<evidence type="ECO:0000313" key="4">
    <source>
        <dbReference type="Proteomes" id="UP000051530"/>
    </source>
</evidence>
<reference evidence="3 4" key="1">
    <citation type="submission" date="2015-07" db="EMBL/GenBank/DDBJ databases">
        <title>The genome of Pseudoloma neurophilia, a relevant intracellular parasite of the zebrafish.</title>
        <authorList>
            <person name="Ndikumana S."/>
            <person name="Pelin A."/>
            <person name="Sanders J."/>
            <person name="Corradi N."/>
        </authorList>
    </citation>
    <scope>NUCLEOTIDE SEQUENCE [LARGE SCALE GENOMIC DNA]</scope>
    <source>
        <strain evidence="3 4">MK1</strain>
    </source>
</reference>
<dbReference type="InterPro" id="IPR027417">
    <property type="entry name" value="P-loop_NTPase"/>
</dbReference>
<keyword evidence="2" id="KW-0067">ATP-binding</keyword>
<name>A0A0R0LUK0_9MICR</name>
<dbReference type="VEuPathDB" id="MicrosporidiaDB:M153_1529000480"/>
<comment type="caution">
    <text evidence="3">The sequence shown here is derived from an EMBL/GenBank/DDBJ whole genome shotgun (WGS) entry which is preliminary data.</text>
</comment>
<dbReference type="InterPro" id="IPR033756">
    <property type="entry name" value="YlxH/NBP35"/>
</dbReference>
<protein>
    <submittedName>
        <fullName evidence="3">Uncharacterized protein</fullName>
    </submittedName>
</protein>
<gene>
    <name evidence="3" type="ORF">M153_1529000480</name>
</gene>
<dbReference type="Pfam" id="PF10609">
    <property type="entry name" value="ParA"/>
    <property type="match status" value="1"/>
</dbReference>
<dbReference type="EMBL" id="LGUB01000492">
    <property type="protein sequence ID" value="KRH93097.1"/>
    <property type="molecule type" value="Genomic_DNA"/>
</dbReference>